<organism evidence="4 5">
    <name type="scientific">Tremella mesenterica</name>
    <name type="common">Jelly fungus</name>
    <dbReference type="NCBI Taxonomy" id="5217"/>
    <lineage>
        <taxon>Eukaryota</taxon>
        <taxon>Fungi</taxon>
        <taxon>Dikarya</taxon>
        <taxon>Basidiomycota</taxon>
        <taxon>Agaricomycotina</taxon>
        <taxon>Tremellomycetes</taxon>
        <taxon>Tremellales</taxon>
        <taxon>Tremellaceae</taxon>
        <taxon>Tremella</taxon>
    </lineage>
</organism>
<feature type="region of interest" description="Disordered" evidence="1">
    <location>
        <begin position="1368"/>
        <end position="1582"/>
    </location>
</feature>
<feature type="region of interest" description="Disordered" evidence="1">
    <location>
        <begin position="1600"/>
        <end position="1744"/>
    </location>
</feature>
<evidence type="ECO:0000256" key="1">
    <source>
        <dbReference type="SAM" id="MobiDB-lite"/>
    </source>
</evidence>
<feature type="region of interest" description="Disordered" evidence="1">
    <location>
        <begin position="1227"/>
        <end position="1254"/>
    </location>
</feature>
<feature type="compositionally biased region" description="Low complexity" evidence="1">
    <location>
        <begin position="684"/>
        <end position="693"/>
    </location>
</feature>
<evidence type="ECO:0008006" key="6">
    <source>
        <dbReference type="Google" id="ProtNLM"/>
    </source>
</evidence>
<feature type="compositionally biased region" description="Basic and acidic residues" evidence="1">
    <location>
        <begin position="743"/>
        <end position="761"/>
    </location>
</feature>
<protein>
    <recommendedName>
        <fullName evidence="6">Dystroglycan-type cadherin-like domain-containing protein</fullName>
    </recommendedName>
</protein>
<feature type="compositionally biased region" description="Pro residues" evidence="1">
    <location>
        <begin position="1310"/>
        <end position="1322"/>
    </location>
</feature>
<dbReference type="Proteomes" id="UP000289152">
    <property type="component" value="Unassembled WGS sequence"/>
</dbReference>
<dbReference type="Gene3D" id="2.60.40.10">
    <property type="entry name" value="Immunoglobulins"/>
    <property type="match status" value="2"/>
</dbReference>
<evidence type="ECO:0000256" key="3">
    <source>
        <dbReference type="SAM" id="SignalP"/>
    </source>
</evidence>
<feature type="compositionally biased region" description="Basic and acidic residues" evidence="1">
    <location>
        <begin position="1691"/>
        <end position="1715"/>
    </location>
</feature>
<feature type="region of interest" description="Disordered" evidence="1">
    <location>
        <begin position="616"/>
        <end position="761"/>
    </location>
</feature>
<keyword evidence="5" id="KW-1185">Reference proteome</keyword>
<evidence type="ECO:0000256" key="2">
    <source>
        <dbReference type="SAM" id="Phobius"/>
    </source>
</evidence>
<feature type="compositionally biased region" description="Polar residues" evidence="1">
    <location>
        <begin position="658"/>
        <end position="673"/>
    </location>
</feature>
<feature type="region of interest" description="Disordered" evidence="1">
    <location>
        <begin position="1289"/>
        <end position="1326"/>
    </location>
</feature>
<reference evidence="4 5" key="1">
    <citation type="submission" date="2016-06" db="EMBL/GenBank/DDBJ databases">
        <title>Evolution of pathogenesis and genome organization in the Tremellales.</title>
        <authorList>
            <person name="Cuomo C."/>
            <person name="Litvintseva A."/>
            <person name="Heitman J."/>
            <person name="Chen Y."/>
            <person name="Sun S."/>
            <person name="Springer D."/>
            <person name="Dromer F."/>
            <person name="Young S."/>
            <person name="Zeng Q."/>
            <person name="Chapman S."/>
            <person name="Gujja S."/>
            <person name="Saif S."/>
            <person name="Birren B."/>
        </authorList>
    </citation>
    <scope>NUCLEOTIDE SEQUENCE [LARGE SCALE GENOMIC DNA]</scope>
    <source>
        <strain evidence="4 5">ATCC 28783</strain>
    </source>
</reference>
<accession>A0A4Q1BME7</accession>
<dbReference type="InterPro" id="IPR015919">
    <property type="entry name" value="Cadherin-like_sf"/>
</dbReference>
<dbReference type="SUPFAM" id="SSF49313">
    <property type="entry name" value="Cadherin-like"/>
    <property type="match status" value="2"/>
</dbReference>
<proteinExistence type="predicted"/>
<feature type="compositionally biased region" description="Polar residues" evidence="1">
    <location>
        <begin position="1509"/>
        <end position="1518"/>
    </location>
</feature>
<feature type="transmembrane region" description="Helical" evidence="2">
    <location>
        <begin position="472"/>
        <end position="496"/>
    </location>
</feature>
<dbReference type="OrthoDB" id="414243at2759"/>
<feature type="compositionally biased region" description="Low complexity" evidence="1">
    <location>
        <begin position="1665"/>
        <end position="1676"/>
    </location>
</feature>
<feature type="compositionally biased region" description="Polar residues" evidence="1">
    <location>
        <begin position="694"/>
        <end position="740"/>
    </location>
</feature>
<evidence type="ECO:0000313" key="5">
    <source>
        <dbReference type="Proteomes" id="UP000289152"/>
    </source>
</evidence>
<dbReference type="STRING" id="5217.A0A4Q1BME7"/>
<feature type="compositionally biased region" description="Polar residues" evidence="1">
    <location>
        <begin position="1394"/>
        <end position="1404"/>
    </location>
</feature>
<feature type="compositionally biased region" description="Low complexity" evidence="1">
    <location>
        <begin position="1548"/>
        <end position="1577"/>
    </location>
</feature>
<feature type="compositionally biased region" description="Low complexity" evidence="1">
    <location>
        <begin position="1609"/>
        <end position="1619"/>
    </location>
</feature>
<name>A0A4Q1BME7_TREME</name>
<feature type="signal peptide" evidence="3">
    <location>
        <begin position="1"/>
        <end position="20"/>
    </location>
</feature>
<feature type="compositionally biased region" description="Low complexity" evidence="1">
    <location>
        <begin position="1531"/>
        <end position="1540"/>
    </location>
</feature>
<keyword evidence="3" id="KW-0732">Signal</keyword>
<feature type="compositionally biased region" description="Polar residues" evidence="1">
    <location>
        <begin position="1411"/>
        <end position="1435"/>
    </location>
</feature>
<feature type="compositionally biased region" description="Low complexity" evidence="1">
    <location>
        <begin position="1378"/>
        <end position="1389"/>
    </location>
</feature>
<keyword evidence="2" id="KW-0812">Transmembrane</keyword>
<keyword evidence="2" id="KW-0472">Membrane</keyword>
<dbReference type="GO" id="GO:0016020">
    <property type="term" value="C:membrane"/>
    <property type="evidence" value="ECO:0007669"/>
    <property type="project" value="InterPro"/>
</dbReference>
<dbReference type="EMBL" id="SDIL01000038">
    <property type="protein sequence ID" value="RXK39005.1"/>
    <property type="molecule type" value="Genomic_DNA"/>
</dbReference>
<gene>
    <name evidence="4" type="ORF">M231_03735</name>
</gene>
<dbReference type="InParanoid" id="A0A4Q1BME7"/>
<comment type="caution">
    <text evidence="4">The sequence shown here is derived from an EMBL/GenBank/DDBJ whole genome shotgun (WGS) entry which is preliminary data.</text>
</comment>
<dbReference type="VEuPathDB" id="FungiDB:TREMEDRAFT_64968"/>
<keyword evidence="2" id="KW-1133">Transmembrane helix</keyword>
<feature type="chain" id="PRO_5020364025" description="Dystroglycan-type cadherin-like domain-containing protein" evidence="3">
    <location>
        <begin position="21"/>
        <end position="1744"/>
    </location>
</feature>
<evidence type="ECO:0000313" key="4">
    <source>
        <dbReference type="EMBL" id="RXK39005.1"/>
    </source>
</evidence>
<feature type="compositionally biased region" description="Low complexity" evidence="1">
    <location>
        <begin position="1468"/>
        <end position="1487"/>
    </location>
</feature>
<feature type="region of interest" description="Disordered" evidence="1">
    <location>
        <begin position="504"/>
        <end position="538"/>
    </location>
</feature>
<sequence length="1744" mass="191527">MLYIFALALSSSYLYLTAHAATTQSPHGSVTVLHPLVSQFPPVARLNTLFQWTILPDTFGSLNNVQYTTPDLPQWLFFNTTSFTFIGTPSAVHIGNTKVTLRATTPSGTASTAVIIPVSGRATGAEVAKPLSQQLVQGNKFINSAYPYLSSSPYFPGVRVPPRWSFSIGLDPDTFVGSGTRIYATATQSDGTPLPTWLRWNNKTLTFDGVSPLLSSTGSEVFSLAIGASDTYGYTDVRQDMKIVVSSSTLVVSPLTLNVTAGQNISDSLQSSLLSELLDGRVMNDGEPLERDQYNVSIETDCLPWLTFDPTSLKLEGMVPQSQSGSQILPLVIRDAIGGFDNSSISLAFYPSAWNVMSTPSINVVPGQQISVDLKPYLISPDERSNLALSVQNSDGSSPSGIAVDSSVFSITGMVPTSSPQSQQFIVKALDERYNTSSLLQVNFDLTPAIAPVGLDVPLNTPSSNPGRHHKIAAIIGAILGSLALLLLGALALFLLRRRKQRPTEREDEWTGIDRTPELGSRGSWATPGDDLATPKDNEKHVYIVRSNSMGEHDDPMTMLGKHDPKSTPIDTLGMRILRAVGMYSAPLTRPPIPRSMSDPETPAQQLTSTLRNMRNMTSRSPNHMNNQNTSNNLPQQNDDDHITTTNNGEEIHEESRSMMTRLTSSNFTTTEEPYTETDITETSSLHSSSSISERTYTQTNTYSHNHTESQSTHQRTYSSHSADISSTSQNDITYTSSAGTVRHSDSVPRQRSDFRSDIDRQSPLDFDFDAAYSEFPFEIQTGGEGAELDTVDMNLQRRFELELELNPEDHQDIVDALNTFSTDVGISNYGVNVQTHSPRLKNIPQIPKSSTVINTKPLEIKFTGNHQPKSIQQTKINNDIEQFEDPMEISINQTIQTHNVLLDHINSKNLNEMKQDYSLDTKQTSIIKSTLSQTDSEPLSIGCVLWNSESEMSYTDNSADEAVVVRATRGSTAGSPISFSGESTFTNGLSPCETEGTGVARLVNFTAGRRVRDSVGVTIGGLPGKLGTANNLNNLHNLNNLNHLNNLNNLNNTNSSNNLYNTNTMNHVDSSNDINDLNHMNLVRFNKKESLGNIKQIDTLGKDGRSSEMGIMREVGIRNFPQNPITIQSQVASLVTPSTQIIPLSFPTETQVYTVMAQEGQIGCTSPPLGKPYSYTTFSGKRQDYSMEQEDELEGYTRFSGQPHDFPMDRESEMEGYTTVSRKYQENTMDDEEVRRVEEIDSDQEDTPTRYDTPRRKLKDIDYNTPRQIRQGIEYKTPNYRIEQEVIRSTTPTQPPPRELNTKHSFPTIPLPLPPSPPPLPLRNEEYPITSYRDYSENEESHDLTFHFSDSYPLSLPPSFPESLVSLSNLPTPPESPKISSSILSSSDDPSEFTSHSMNNANPYTRDKPVQTSVQSTSPSNASLPRSTTQSSARSIPGTPARKRRTKSILQSKEMSDPIPPLPTMNSQQSITSHPSISSEISTTSSGDDHPSKGHKRVTSVNPYAPRVSSSLSQSFTLEDVKSGKPLVKRNSSSSRPNTAPSPSPSSPVRSTTSPSRTSLEQESTSRSRSSSISSMKSKRNSLTARAVLGSMEQNSLILTPSEKLNTKMKSSSTSNSIKMKESFSTVSTKTKESHSLTNPTRVSTQRNKKESSIPGQVTHSRESSLASRGTSSSLNKVREKMSGVSTSTRNKEVGGSKEKSGMEGESKKGRERGMSNASVLKRGRNSTVSGGKGLWTDSYEEK</sequence>
<dbReference type="Pfam" id="PF05345">
    <property type="entry name" value="He_PIG"/>
    <property type="match status" value="2"/>
</dbReference>
<feature type="compositionally biased region" description="Polar residues" evidence="1">
    <location>
        <begin position="616"/>
        <end position="637"/>
    </location>
</feature>
<dbReference type="GO" id="GO:0005509">
    <property type="term" value="F:calcium ion binding"/>
    <property type="evidence" value="ECO:0007669"/>
    <property type="project" value="InterPro"/>
</dbReference>
<dbReference type="InterPro" id="IPR013783">
    <property type="entry name" value="Ig-like_fold"/>
</dbReference>
<feature type="compositionally biased region" description="Polar residues" evidence="1">
    <location>
        <begin position="1637"/>
        <end position="1647"/>
    </location>
</feature>